<evidence type="ECO:0000256" key="1">
    <source>
        <dbReference type="SAM" id="Phobius"/>
    </source>
</evidence>
<feature type="transmembrane region" description="Helical" evidence="1">
    <location>
        <begin position="112"/>
        <end position="133"/>
    </location>
</feature>
<evidence type="ECO:0008006" key="4">
    <source>
        <dbReference type="Google" id="ProtNLM"/>
    </source>
</evidence>
<gene>
    <name evidence="2" type="ORF">QJS64_07640</name>
</gene>
<feature type="transmembrane region" description="Helical" evidence="1">
    <location>
        <begin position="89"/>
        <end position="106"/>
    </location>
</feature>
<dbReference type="EMBL" id="CP124685">
    <property type="protein sequence ID" value="WGX76883.1"/>
    <property type="molecule type" value="Genomic_DNA"/>
</dbReference>
<dbReference type="Proteomes" id="UP001239169">
    <property type="component" value="Chromosome"/>
</dbReference>
<name>A0ABY8R729_PARBF</name>
<accession>A0ABY8R729</accession>
<evidence type="ECO:0000313" key="2">
    <source>
        <dbReference type="EMBL" id="WGX76883.1"/>
    </source>
</evidence>
<reference evidence="2 3" key="1">
    <citation type="submission" date="2023-04" db="EMBL/GenBank/DDBJ databases">
        <title>Bacteria Genome Submission.</title>
        <authorList>
            <person name="Isaac P."/>
        </authorList>
    </citation>
    <scope>NUCLEOTIDE SEQUENCE [LARGE SCALE GENOMIC DNA]</scope>
    <source>
        <strain evidence="2 3">SampleS7P1</strain>
    </source>
</reference>
<feature type="transmembrane region" description="Helical" evidence="1">
    <location>
        <begin position="206"/>
        <end position="223"/>
    </location>
</feature>
<sequence length="232" mass="27433">MGDSKKSFKDENFIIYTAMVKYIRNLKMLESHKRDISQKVYNLYINLSNKNTSLEKYIINPREFCDTICKDYIINTPVYAVYLETIKKLSLVIAIMALFSDLILDKPLVSKYFAYILIGAFFISIVLTYLKLYRSEKYGLEEEPLKYKILYNTSALILIVPIFIWKNKILENGKISMIFIGLIFIGMFFISSYIVKKSKKNIDKKISYRVLFNTLITYFWFKFKINTIVIFN</sequence>
<protein>
    <recommendedName>
        <fullName evidence="4">DUF1129 family protein</fullName>
    </recommendedName>
</protein>
<keyword evidence="1" id="KW-0812">Transmembrane</keyword>
<evidence type="ECO:0000313" key="3">
    <source>
        <dbReference type="Proteomes" id="UP001239169"/>
    </source>
</evidence>
<keyword evidence="3" id="KW-1185">Reference proteome</keyword>
<keyword evidence="1" id="KW-1133">Transmembrane helix</keyword>
<organism evidence="2 3">
    <name type="scientific">Paraclostridium bifermentans</name>
    <name type="common">Clostridium bifermentans</name>
    <dbReference type="NCBI Taxonomy" id="1490"/>
    <lineage>
        <taxon>Bacteria</taxon>
        <taxon>Bacillati</taxon>
        <taxon>Bacillota</taxon>
        <taxon>Clostridia</taxon>
        <taxon>Peptostreptococcales</taxon>
        <taxon>Peptostreptococcaceae</taxon>
        <taxon>Paraclostridium</taxon>
    </lineage>
</organism>
<keyword evidence="1" id="KW-0472">Membrane</keyword>
<proteinExistence type="predicted"/>
<feature type="transmembrane region" description="Helical" evidence="1">
    <location>
        <begin position="177"/>
        <end position="194"/>
    </location>
</feature>
<feature type="transmembrane region" description="Helical" evidence="1">
    <location>
        <begin position="145"/>
        <end position="165"/>
    </location>
</feature>